<organism evidence="3 4">
    <name type="scientific">Pelomonas lactea</name>
    <dbReference type="NCBI Taxonomy" id="3299030"/>
    <lineage>
        <taxon>Bacteria</taxon>
        <taxon>Pseudomonadati</taxon>
        <taxon>Pseudomonadota</taxon>
        <taxon>Betaproteobacteria</taxon>
        <taxon>Burkholderiales</taxon>
        <taxon>Sphaerotilaceae</taxon>
        <taxon>Roseateles</taxon>
    </lineage>
</organism>
<accession>A0ABW7GEN2</accession>
<evidence type="ECO:0000313" key="3">
    <source>
        <dbReference type="EMBL" id="MFG6460388.1"/>
    </source>
</evidence>
<dbReference type="GO" id="GO:0016787">
    <property type="term" value="F:hydrolase activity"/>
    <property type="evidence" value="ECO:0007669"/>
    <property type="project" value="UniProtKB-KW"/>
</dbReference>
<dbReference type="RefSeq" id="WP_394509200.1">
    <property type="nucleotide sequence ID" value="NZ_JBIGHX010000001.1"/>
</dbReference>
<keyword evidence="3" id="KW-0378">Hydrolase</keyword>
<dbReference type="InterPro" id="IPR002925">
    <property type="entry name" value="Dienelactn_hydro"/>
</dbReference>
<dbReference type="InterPro" id="IPR029058">
    <property type="entry name" value="AB_hydrolase_fold"/>
</dbReference>
<feature type="domain" description="Dienelactone hydrolase" evidence="2">
    <location>
        <begin position="87"/>
        <end position="259"/>
    </location>
</feature>
<dbReference type="EC" id="3.4.-.-" evidence="3"/>
<feature type="signal peptide" evidence="1">
    <location>
        <begin position="1"/>
        <end position="25"/>
    </location>
</feature>
<keyword evidence="4" id="KW-1185">Reference proteome</keyword>
<dbReference type="Proteomes" id="UP001606302">
    <property type="component" value="Unassembled WGS sequence"/>
</dbReference>
<gene>
    <name evidence="3" type="ORF">ACG04Q_02315</name>
</gene>
<sequence length="293" mass="31725">MTAFTSFRARAMLALGLLLAAGAQAKLVEEQFDLPVKTRNAWGKAVEQPIRITVFTDDSRPGPHPILLLNHGRATEGDARAAMGRARFSEASRWFAERGFLVALPTRIGYGVSGGEDVEDSGSCHNRQYPPVYQAAADQSLQLLTALLARPDTLKDRTVLMGQSFGGATAVTLASLNPPGVVAAINVAGGGGGDPKTHPGEPCSSAQLARMFASYGKTARVPMLWLYTENDLFFGPRHPRDWVARFCDAGGSAEFVQFPPHGEDGHALFSRFPKVWQPVVADYLRRQGFDLQD</sequence>
<feature type="chain" id="PRO_5045144710" evidence="1">
    <location>
        <begin position="26"/>
        <end position="293"/>
    </location>
</feature>
<proteinExistence type="predicted"/>
<dbReference type="Pfam" id="PF01738">
    <property type="entry name" value="DLH"/>
    <property type="match status" value="1"/>
</dbReference>
<evidence type="ECO:0000259" key="2">
    <source>
        <dbReference type="Pfam" id="PF01738"/>
    </source>
</evidence>
<keyword evidence="1" id="KW-0732">Signal</keyword>
<dbReference type="EMBL" id="JBIGHX010000001">
    <property type="protein sequence ID" value="MFG6460388.1"/>
    <property type="molecule type" value="Genomic_DNA"/>
</dbReference>
<reference evidence="3 4" key="1">
    <citation type="submission" date="2024-08" db="EMBL/GenBank/DDBJ databases">
        <authorList>
            <person name="Lu H."/>
        </authorList>
    </citation>
    <scope>NUCLEOTIDE SEQUENCE [LARGE SCALE GENOMIC DNA]</scope>
    <source>
        <strain evidence="3 4">DXS20W</strain>
    </source>
</reference>
<dbReference type="SUPFAM" id="SSF53474">
    <property type="entry name" value="alpha/beta-Hydrolases"/>
    <property type="match status" value="1"/>
</dbReference>
<evidence type="ECO:0000313" key="4">
    <source>
        <dbReference type="Proteomes" id="UP001606302"/>
    </source>
</evidence>
<name>A0ABW7GEN2_9BURK</name>
<evidence type="ECO:0000256" key="1">
    <source>
        <dbReference type="SAM" id="SignalP"/>
    </source>
</evidence>
<protein>
    <submittedName>
        <fullName evidence="3">Alpha/beta hydrolase family protein</fullName>
        <ecNumber evidence="3">3.4.-.-</ecNumber>
    </submittedName>
</protein>
<dbReference type="Gene3D" id="3.40.50.1820">
    <property type="entry name" value="alpha/beta hydrolase"/>
    <property type="match status" value="1"/>
</dbReference>
<comment type="caution">
    <text evidence="3">The sequence shown here is derived from an EMBL/GenBank/DDBJ whole genome shotgun (WGS) entry which is preliminary data.</text>
</comment>